<feature type="transmembrane region" description="Helical" evidence="1">
    <location>
        <begin position="268"/>
        <end position="292"/>
    </location>
</feature>
<dbReference type="AlphaFoldDB" id="A0A5B9QPJ3"/>
<feature type="domain" description="DUF112" evidence="2">
    <location>
        <begin position="20"/>
        <end position="456"/>
    </location>
</feature>
<feature type="transmembrane region" description="Helical" evidence="1">
    <location>
        <begin position="407"/>
        <end position="424"/>
    </location>
</feature>
<feature type="transmembrane region" description="Helical" evidence="1">
    <location>
        <begin position="199"/>
        <end position="217"/>
    </location>
</feature>
<protein>
    <submittedName>
        <fullName evidence="3">Tripartite tricarboxylate transporter TctA family protein</fullName>
    </submittedName>
</protein>
<feature type="transmembrane region" description="Helical" evidence="1">
    <location>
        <begin position="143"/>
        <end position="161"/>
    </location>
</feature>
<feature type="transmembrane region" description="Helical" evidence="1">
    <location>
        <begin position="444"/>
        <end position="464"/>
    </location>
</feature>
<feature type="transmembrane region" description="Helical" evidence="1">
    <location>
        <begin position="374"/>
        <end position="395"/>
    </location>
</feature>
<name>A0A5B9QPJ3_9BACT</name>
<organism evidence="3 4">
    <name type="scientific">Roseimaritima ulvae</name>
    <dbReference type="NCBI Taxonomy" id="980254"/>
    <lineage>
        <taxon>Bacteria</taxon>
        <taxon>Pseudomonadati</taxon>
        <taxon>Planctomycetota</taxon>
        <taxon>Planctomycetia</taxon>
        <taxon>Pirellulales</taxon>
        <taxon>Pirellulaceae</taxon>
        <taxon>Roseimaritima</taxon>
    </lineage>
</organism>
<accession>A0A5B9QPJ3</accession>
<feature type="transmembrane region" description="Helical" evidence="1">
    <location>
        <begin position="108"/>
        <end position="131"/>
    </location>
</feature>
<dbReference type="OrthoDB" id="9781349at2"/>
<dbReference type="RefSeq" id="WP_068140160.1">
    <property type="nucleotide sequence ID" value="NZ_CP042914.1"/>
</dbReference>
<keyword evidence="1" id="KW-1133">Transmembrane helix</keyword>
<feature type="transmembrane region" description="Helical" evidence="1">
    <location>
        <begin position="485"/>
        <end position="504"/>
    </location>
</feature>
<dbReference type="PANTHER" id="PTHR35342:SF5">
    <property type="entry name" value="TRICARBOXYLIC TRANSPORT PROTEIN"/>
    <property type="match status" value="1"/>
</dbReference>
<reference evidence="3 4" key="1">
    <citation type="submission" date="2019-08" db="EMBL/GenBank/DDBJ databases">
        <title>Deep-cultivation of Planctomycetes and their phenomic and genomic characterization uncovers novel biology.</title>
        <authorList>
            <person name="Wiegand S."/>
            <person name="Jogler M."/>
            <person name="Boedeker C."/>
            <person name="Pinto D."/>
            <person name="Vollmers J."/>
            <person name="Rivas-Marin E."/>
            <person name="Kohn T."/>
            <person name="Peeters S.H."/>
            <person name="Heuer A."/>
            <person name="Rast P."/>
            <person name="Oberbeckmann S."/>
            <person name="Bunk B."/>
            <person name="Jeske O."/>
            <person name="Meyerdierks A."/>
            <person name="Storesund J.E."/>
            <person name="Kallscheuer N."/>
            <person name="Luecker S."/>
            <person name="Lage O.M."/>
            <person name="Pohl T."/>
            <person name="Merkel B.J."/>
            <person name="Hornburger P."/>
            <person name="Mueller R.-W."/>
            <person name="Bruemmer F."/>
            <person name="Labrenz M."/>
            <person name="Spormann A.M."/>
            <person name="Op den Camp H."/>
            <person name="Overmann J."/>
            <person name="Amann R."/>
            <person name="Jetten M.S.M."/>
            <person name="Mascher T."/>
            <person name="Medema M.H."/>
            <person name="Devos D.P."/>
            <person name="Kaster A.-K."/>
            <person name="Ovreas L."/>
            <person name="Rohde M."/>
            <person name="Galperin M.Y."/>
            <person name="Jogler C."/>
        </authorList>
    </citation>
    <scope>NUCLEOTIDE SEQUENCE [LARGE SCALE GENOMIC DNA]</scope>
    <source>
        <strain evidence="3 4">UC8</strain>
    </source>
</reference>
<evidence type="ECO:0000259" key="2">
    <source>
        <dbReference type="Pfam" id="PF01970"/>
    </source>
</evidence>
<evidence type="ECO:0000256" key="1">
    <source>
        <dbReference type="SAM" id="Phobius"/>
    </source>
</evidence>
<evidence type="ECO:0000313" key="4">
    <source>
        <dbReference type="Proteomes" id="UP000325286"/>
    </source>
</evidence>
<proteinExistence type="predicted"/>
<dbReference type="PANTHER" id="PTHR35342">
    <property type="entry name" value="TRICARBOXYLIC TRANSPORT PROTEIN"/>
    <property type="match status" value="1"/>
</dbReference>
<keyword evidence="1" id="KW-0472">Membrane</keyword>
<dbReference type="Proteomes" id="UP000325286">
    <property type="component" value="Chromosome"/>
</dbReference>
<feature type="transmembrane region" description="Helical" evidence="1">
    <location>
        <begin position="167"/>
        <end position="187"/>
    </location>
</feature>
<feature type="transmembrane region" description="Helical" evidence="1">
    <location>
        <begin position="53"/>
        <end position="74"/>
    </location>
</feature>
<gene>
    <name evidence="3" type="ORF">UC8_28920</name>
</gene>
<feature type="transmembrane region" description="Helical" evidence="1">
    <location>
        <begin position="20"/>
        <end position="46"/>
    </location>
</feature>
<keyword evidence="1" id="KW-0812">Transmembrane</keyword>
<evidence type="ECO:0000313" key="3">
    <source>
        <dbReference type="EMBL" id="QEG40874.1"/>
    </source>
</evidence>
<feature type="transmembrane region" description="Helical" evidence="1">
    <location>
        <begin position="333"/>
        <end position="354"/>
    </location>
</feature>
<dbReference type="InterPro" id="IPR002823">
    <property type="entry name" value="DUF112_TM"/>
</dbReference>
<sequence length="521" mass="54627">MNEALLQAINDVFGRPDVWLIIIASACYGIFVGAIPGLTATMAVALFVPMAYWLDPVSAVAAIVSMVACAIFAGDLPTVFLRIPGTPASAAYADDAYDLARSGQAQRLLGVALTCSVTGGIAGAIVLMLLGGQLAKVARWFSVTEYFWLYLIGLGCAVLVAPGGARWKALLALLLGLLLSTVGLSAAHIEPRFTFGMPSLYQGISFIPAMIGLFGLSEVFTNLSSDPRRGTHAKSGDALSFAGTLRQVRSDAMFRIRHRKAASTRSSLLGVLIGMLPGAGADIAAWVAFAVAKRPRSKKQANKGPVNDRQRREAIHAIGDASTANSSALAGGWIPTLVFGIPGDSVTAIVIGVLMMKNVTPGPAIFENQPALVYSIYLVFILANLVMLPIGWLAIRLGARIVRIPKPYLLPVIVLFCVTGSYALNGSLVDVTTMLVMGLIGYGLSRYGFPLGPVVLGLVLGGPLEERLIQSLTAAAGSPLGLVDRPIAIVLAVVATIIAVSVVIRGTSVGNRYSDREAGSR</sequence>
<dbReference type="Pfam" id="PF01970">
    <property type="entry name" value="TctA"/>
    <property type="match status" value="1"/>
</dbReference>
<keyword evidence="4" id="KW-1185">Reference proteome</keyword>
<dbReference type="KEGG" id="rul:UC8_28920"/>
<dbReference type="EMBL" id="CP042914">
    <property type="protein sequence ID" value="QEG40874.1"/>
    <property type="molecule type" value="Genomic_DNA"/>
</dbReference>